<dbReference type="PIRSF" id="PIRSF004976">
    <property type="entry name" value="ATPase_YdaO"/>
    <property type="match status" value="1"/>
</dbReference>
<evidence type="ECO:0000259" key="14">
    <source>
        <dbReference type="Pfam" id="PF01171"/>
    </source>
</evidence>
<keyword evidence="8" id="KW-0067">ATP-binding</keyword>
<keyword evidence="9" id="KW-0460">Magnesium</keyword>
<keyword evidence="16" id="KW-1185">Reference proteome</keyword>
<dbReference type="EMBL" id="JMCB01000014">
    <property type="protein sequence ID" value="KFE64210.1"/>
    <property type="molecule type" value="Genomic_DNA"/>
</dbReference>
<evidence type="ECO:0000256" key="2">
    <source>
        <dbReference type="ARBA" id="ARBA00022490"/>
    </source>
</evidence>
<dbReference type="Gene3D" id="3.40.50.620">
    <property type="entry name" value="HUPs"/>
    <property type="match status" value="1"/>
</dbReference>
<dbReference type="GO" id="GO:0051539">
    <property type="term" value="F:4 iron, 4 sulfur cluster binding"/>
    <property type="evidence" value="ECO:0007669"/>
    <property type="project" value="UniProtKB-KW"/>
</dbReference>
<dbReference type="CDD" id="cd24138">
    <property type="entry name" value="TtcA-like"/>
    <property type="match status" value="1"/>
</dbReference>
<keyword evidence="6" id="KW-0479">Metal-binding</keyword>
<dbReference type="GO" id="GO:0005524">
    <property type="term" value="F:ATP binding"/>
    <property type="evidence" value="ECO:0007669"/>
    <property type="project" value="UniProtKB-KW"/>
</dbReference>
<dbReference type="InterPro" id="IPR012089">
    <property type="entry name" value="tRNA_Cyd_32_2_STrfase"/>
</dbReference>
<accession>A0A085W947</accession>
<evidence type="ECO:0000256" key="10">
    <source>
        <dbReference type="ARBA" id="ARBA00022884"/>
    </source>
</evidence>
<evidence type="ECO:0000256" key="9">
    <source>
        <dbReference type="ARBA" id="ARBA00022842"/>
    </source>
</evidence>
<dbReference type="AlphaFoldDB" id="A0A085W947"/>
<gene>
    <name evidence="15" type="ORF">DB31_2004</name>
</gene>
<evidence type="ECO:0000256" key="6">
    <source>
        <dbReference type="ARBA" id="ARBA00022723"/>
    </source>
</evidence>
<dbReference type="InterPro" id="IPR035107">
    <property type="entry name" value="tRNA_thiolation_TtcA_Ctu1"/>
</dbReference>
<dbReference type="Proteomes" id="UP000028725">
    <property type="component" value="Unassembled WGS sequence"/>
</dbReference>
<evidence type="ECO:0000256" key="1">
    <source>
        <dbReference type="ARBA" id="ARBA00022485"/>
    </source>
</evidence>
<protein>
    <submittedName>
        <fullName evidence="15">tRNA(Cytosine32)-2-thiocytidine synthetase</fullName>
    </submittedName>
</protein>
<dbReference type="GO" id="GO:0008033">
    <property type="term" value="P:tRNA processing"/>
    <property type="evidence" value="ECO:0007669"/>
    <property type="project" value="UniProtKB-KW"/>
</dbReference>
<dbReference type="PATRIC" id="fig|394096.3.peg.6340"/>
<evidence type="ECO:0000313" key="16">
    <source>
        <dbReference type="Proteomes" id="UP000028725"/>
    </source>
</evidence>
<evidence type="ECO:0000256" key="8">
    <source>
        <dbReference type="ARBA" id="ARBA00022840"/>
    </source>
</evidence>
<evidence type="ECO:0000256" key="5">
    <source>
        <dbReference type="ARBA" id="ARBA00022694"/>
    </source>
</evidence>
<reference evidence="15 16" key="1">
    <citation type="submission" date="2014-04" db="EMBL/GenBank/DDBJ databases">
        <title>Genome assembly of Hyalangium minutum DSM 14724.</title>
        <authorList>
            <person name="Sharma G."/>
            <person name="Subramanian S."/>
        </authorList>
    </citation>
    <scope>NUCLEOTIDE SEQUENCE [LARGE SCALE GENOMIC DNA]</scope>
    <source>
        <strain evidence="15 16">DSM 14724</strain>
    </source>
</reference>
<keyword evidence="3" id="KW-0820">tRNA-binding</keyword>
<organism evidence="15 16">
    <name type="scientific">Hyalangium minutum</name>
    <dbReference type="NCBI Taxonomy" id="394096"/>
    <lineage>
        <taxon>Bacteria</taxon>
        <taxon>Pseudomonadati</taxon>
        <taxon>Myxococcota</taxon>
        <taxon>Myxococcia</taxon>
        <taxon>Myxococcales</taxon>
        <taxon>Cystobacterineae</taxon>
        <taxon>Archangiaceae</taxon>
        <taxon>Hyalangium</taxon>
    </lineage>
</organism>
<feature type="domain" description="tRNA(Ile)-lysidine/2-thiocytidine synthase N-terminal" evidence="14">
    <location>
        <begin position="31"/>
        <end position="196"/>
    </location>
</feature>
<proteinExistence type="inferred from homology"/>
<dbReference type="RefSeq" id="WP_044194182.1">
    <property type="nucleotide sequence ID" value="NZ_JMCB01000014.1"/>
</dbReference>
<evidence type="ECO:0000256" key="12">
    <source>
        <dbReference type="ARBA" id="ARBA00023014"/>
    </source>
</evidence>
<evidence type="ECO:0000256" key="7">
    <source>
        <dbReference type="ARBA" id="ARBA00022741"/>
    </source>
</evidence>
<dbReference type="SUPFAM" id="SSF52402">
    <property type="entry name" value="Adenine nucleotide alpha hydrolases-like"/>
    <property type="match status" value="1"/>
</dbReference>
<dbReference type="Pfam" id="PF01171">
    <property type="entry name" value="ATP_bind_3"/>
    <property type="match status" value="1"/>
</dbReference>
<dbReference type="GO" id="GO:0000049">
    <property type="term" value="F:tRNA binding"/>
    <property type="evidence" value="ECO:0007669"/>
    <property type="project" value="UniProtKB-KW"/>
</dbReference>
<keyword evidence="7" id="KW-0547">Nucleotide-binding</keyword>
<keyword evidence="12" id="KW-0411">Iron-sulfur</keyword>
<dbReference type="PANTHER" id="PTHR43686:SF1">
    <property type="entry name" value="AMINOTRAN_5 DOMAIN-CONTAINING PROTEIN"/>
    <property type="match status" value="1"/>
</dbReference>
<evidence type="ECO:0000256" key="3">
    <source>
        <dbReference type="ARBA" id="ARBA00022555"/>
    </source>
</evidence>
<feature type="region of interest" description="Disordered" evidence="13">
    <location>
        <begin position="256"/>
        <end position="278"/>
    </location>
</feature>
<dbReference type="OrthoDB" id="9801054at2"/>
<evidence type="ECO:0000256" key="4">
    <source>
        <dbReference type="ARBA" id="ARBA00022679"/>
    </source>
</evidence>
<dbReference type="NCBIfam" id="NF007972">
    <property type="entry name" value="PRK10696.1"/>
    <property type="match status" value="1"/>
</dbReference>
<keyword evidence="1" id="KW-0004">4Fe-4S</keyword>
<keyword evidence="5" id="KW-0819">tRNA processing</keyword>
<keyword evidence="4" id="KW-0808">Transferase</keyword>
<dbReference type="GO" id="GO:0046872">
    <property type="term" value="F:metal ion binding"/>
    <property type="evidence" value="ECO:0007669"/>
    <property type="project" value="UniProtKB-KW"/>
</dbReference>
<keyword evidence="10" id="KW-0694">RNA-binding</keyword>
<keyword evidence="2" id="KW-0963">Cytoplasm</keyword>
<dbReference type="GO" id="GO:0016740">
    <property type="term" value="F:transferase activity"/>
    <property type="evidence" value="ECO:0007669"/>
    <property type="project" value="UniProtKB-KW"/>
</dbReference>
<sequence>MSDIQRLEKNLLGHMGRAIADYGLIQDGDRIMVGVSGGKDSYTLLYLLREMQRRAPVKFELLAVNLDQGHPGFPADKLEGYFQREGYPYKMLKEDTYSIVLEKTPPGKTQCSVCSRLRRGILYTAAVELGCTKIALGHHRDDLIHTLLLNLFFAGSLKAMPPLLRSDDGRNTVIRPLCYAPEKEIAQFAELKQFPIIPCDLCGSQENLQRKRMQRLVEDLGKEIPNVRQSLLSAMGNVRPSHLLDRNLFDFLSPDAKEETVNPQPPEGSASACLENRP</sequence>
<dbReference type="InterPro" id="IPR011063">
    <property type="entry name" value="TilS/TtcA_N"/>
</dbReference>
<evidence type="ECO:0000256" key="11">
    <source>
        <dbReference type="ARBA" id="ARBA00023004"/>
    </source>
</evidence>
<dbReference type="STRING" id="394096.DB31_2004"/>
<dbReference type="HAMAP" id="MF_01850">
    <property type="entry name" value="TtcA"/>
    <property type="match status" value="1"/>
</dbReference>
<evidence type="ECO:0000313" key="15">
    <source>
        <dbReference type="EMBL" id="KFE64210.1"/>
    </source>
</evidence>
<name>A0A085W947_9BACT</name>
<dbReference type="PANTHER" id="PTHR43686">
    <property type="entry name" value="SULFURTRANSFERASE-RELATED"/>
    <property type="match status" value="1"/>
</dbReference>
<keyword evidence="11" id="KW-0408">Iron</keyword>
<comment type="caution">
    <text evidence="15">The sequence shown here is derived from an EMBL/GenBank/DDBJ whole genome shotgun (WGS) entry which is preliminary data.</text>
</comment>
<evidence type="ECO:0000256" key="13">
    <source>
        <dbReference type="SAM" id="MobiDB-lite"/>
    </source>
</evidence>
<dbReference type="InterPro" id="IPR014729">
    <property type="entry name" value="Rossmann-like_a/b/a_fold"/>
</dbReference>